<comment type="caution">
    <text evidence="3">The sequence shown here is derived from an EMBL/GenBank/DDBJ whole genome shotgun (WGS) entry which is preliminary data.</text>
</comment>
<feature type="signal peptide" evidence="2">
    <location>
        <begin position="1"/>
        <end position="17"/>
    </location>
</feature>
<keyword evidence="2" id="KW-0732">Signal</keyword>
<accession>A0A2P5HMD0</accession>
<evidence type="ECO:0000313" key="4">
    <source>
        <dbReference type="Proteomes" id="UP000094444"/>
    </source>
</evidence>
<feature type="region of interest" description="Disordered" evidence="1">
    <location>
        <begin position="23"/>
        <end position="72"/>
    </location>
</feature>
<feature type="compositionally biased region" description="Basic and acidic residues" evidence="1">
    <location>
        <begin position="52"/>
        <end position="65"/>
    </location>
</feature>
<evidence type="ECO:0000256" key="2">
    <source>
        <dbReference type="SAM" id="SignalP"/>
    </source>
</evidence>
<evidence type="ECO:0000256" key="1">
    <source>
        <dbReference type="SAM" id="MobiDB-lite"/>
    </source>
</evidence>
<sequence length="72" mass="7495">MKASLFLLSVLAAFAAATIDNGAKPTATIERRAERSPKPNNIKNAPSPVVGEKGENTSIVDKRAESTGTVGQ</sequence>
<proteinExistence type="predicted"/>
<reference evidence="3" key="1">
    <citation type="submission" date="2017-09" db="EMBL/GenBank/DDBJ databases">
        <title>Polyketide synthases of a Diaporthe helianthi virulent isolate.</title>
        <authorList>
            <person name="Baroncelli R."/>
        </authorList>
    </citation>
    <scope>NUCLEOTIDE SEQUENCE [LARGE SCALE GENOMIC DNA]</scope>
    <source>
        <strain evidence="3">7/96</strain>
    </source>
</reference>
<dbReference type="AlphaFoldDB" id="A0A2P5HMD0"/>
<dbReference type="InParanoid" id="A0A2P5HMD0"/>
<evidence type="ECO:0000313" key="3">
    <source>
        <dbReference type="EMBL" id="POS71412.1"/>
    </source>
</evidence>
<dbReference type="EMBL" id="MAVT02001274">
    <property type="protein sequence ID" value="POS71412.1"/>
    <property type="molecule type" value="Genomic_DNA"/>
</dbReference>
<feature type="chain" id="PRO_5015146300" evidence="2">
    <location>
        <begin position="18"/>
        <end position="72"/>
    </location>
</feature>
<gene>
    <name evidence="3" type="ORF">DHEL01_v210197</name>
</gene>
<keyword evidence="4" id="KW-1185">Reference proteome</keyword>
<dbReference type="Proteomes" id="UP000094444">
    <property type="component" value="Unassembled WGS sequence"/>
</dbReference>
<protein>
    <submittedName>
        <fullName evidence="3">Uncharacterized protein</fullName>
    </submittedName>
</protein>
<name>A0A2P5HMD0_DIAHE</name>
<organism evidence="3 4">
    <name type="scientific">Diaporthe helianthi</name>
    <dbReference type="NCBI Taxonomy" id="158607"/>
    <lineage>
        <taxon>Eukaryota</taxon>
        <taxon>Fungi</taxon>
        <taxon>Dikarya</taxon>
        <taxon>Ascomycota</taxon>
        <taxon>Pezizomycotina</taxon>
        <taxon>Sordariomycetes</taxon>
        <taxon>Sordariomycetidae</taxon>
        <taxon>Diaporthales</taxon>
        <taxon>Diaporthaceae</taxon>
        <taxon>Diaporthe</taxon>
    </lineage>
</organism>